<comment type="function">
    <text evidence="5">Could be a nuclease involved in processing of the 5'-end of pre-16S rRNA.</text>
</comment>
<dbReference type="EC" id="3.1.-.-" evidence="5"/>
<organism evidence="7 8">
    <name type="scientific">Alcanivorax xiamenensis</name>
    <dbReference type="NCBI Taxonomy" id="1177156"/>
    <lineage>
        <taxon>Bacteria</taxon>
        <taxon>Pseudomonadati</taxon>
        <taxon>Pseudomonadota</taxon>
        <taxon>Gammaproteobacteria</taxon>
        <taxon>Oceanospirillales</taxon>
        <taxon>Alcanivoracaceae</taxon>
        <taxon>Alcanivorax</taxon>
    </lineage>
</organism>
<gene>
    <name evidence="7" type="ORF">A6D6_00082</name>
</gene>
<dbReference type="GO" id="GO:0004519">
    <property type="term" value="F:endonuclease activity"/>
    <property type="evidence" value="ECO:0007669"/>
    <property type="project" value="UniProtKB-KW"/>
</dbReference>
<dbReference type="PANTHER" id="PTHR33317">
    <property type="entry name" value="POLYNUCLEOTIDYL TRANSFERASE, RIBONUCLEASE H-LIKE SUPERFAMILY PROTEIN"/>
    <property type="match status" value="1"/>
</dbReference>
<keyword evidence="3 5" id="KW-0540">Nuclease</keyword>
<dbReference type="CDD" id="cd16964">
    <property type="entry name" value="YqgF"/>
    <property type="match status" value="1"/>
</dbReference>
<dbReference type="Proteomes" id="UP000771797">
    <property type="component" value="Unassembled WGS sequence"/>
</dbReference>
<evidence type="ECO:0000256" key="1">
    <source>
        <dbReference type="ARBA" id="ARBA00022490"/>
    </source>
</evidence>
<keyword evidence="1 5" id="KW-0963">Cytoplasm</keyword>
<evidence type="ECO:0000259" key="6">
    <source>
        <dbReference type="SMART" id="SM00732"/>
    </source>
</evidence>
<accession>A0ABQ6YE92</accession>
<keyword evidence="8" id="KW-1185">Reference proteome</keyword>
<dbReference type="InterPro" id="IPR006641">
    <property type="entry name" value="YqgF/RNaseH-like_dom"/>
</dbReference>
<name>A0ABQ6YE92_9GAMM</name>
<dbReference type="Gene3D" id="3.30.420.140">
    <property type="entry name" value="YqgF/RNase H-like domain"/>
    <property type="match status" value="1"/>
</dbReference>
<evidence type="ECO:0000313" key="8">
    <source>
        <dbReference type="Proteomes" id="UP000771797"/>
    </source>
</evidence>
<dbReference type="InterPro" id="IPR037027">
    <property type="entry name" value="YqgF/RNaseH-like_dom_sf"/>
</dbReference>
<evidence type="ECO:0000256" key="4">
    <source>
        <dbReference type="ARBA" id="ARBA00022801"/>
    </source>
</evidence>
<proteinExistence type="inferred from homology"/>
<comment type="caution">
    <text evidence="7">The sequence shown here is derived from an EMBL/GenBank/DDBJ whole genome shotgun (WGS) entry which is preliminary data.</text>
</comment>
<dbReference type="Pfam" id="PF03652">
    <property type="entry name" value="RuvX"/>
    <property type="match status" value="1"/>
</dbReference>
<dbReference type="InterPro" id="IPR012337">
    <property type="entry name" value="RNaseH-like_sf"/>
</dbReference>
<keyword evidence="2 5" id="KW-0690">Ribosome biogenesis</keyword>
<sequence length="135" mass="14868">MILLAFDYGTRKIGVASGNALIGTASPLPALPCKNEQPDWQQMAALLDEWRPERVVVGLPLNMDGSESHSSERARKFARRIQGRFGLKVYMVDERLSTREARERTATRGPDPKVDSMAAVVIAEGYLNGAEPVMP</sequence>
<keyword evidence="4 5" id="KW-0378">Hydrolase</keyword>
<comment type="similarity">
    <text evidence="5">Belongs to the YqgF HJR family.</text>
</comment>
<keyword evidence="7" id="KW-0255">Endonuclease</keyword>
<evidence type="ECO:0000256" key="3">
    <source>
        <dbReference type="ARBA" id="ARBA00022722"/>
    </source>
</evidence>
<dbReference type="EMBL" id="AQPF01000001">
    <property type="protein sequence ID" value="KAF0808373.1"/>
    <property type="molecule type" value="Genomic_DNA"/>
</dbReference>
<dbReference type="PANTHER" id="PTHR33317:SF4">
    <property type="entry name" value="POLYNUCLEOTIDYL TRANSFERASE, RIBONUCLEASE H-LIKE SUPERFAMILY PROTEIN"/>
    <property type="match status" value="1"/>
</dbReference>
<dbReference type="InterPro" id="IPR005227">
    <property type="entry name" value="YqgF"/>
</dbReference>
<dbReference type="NCBIfam" id="TIGR00250">
    <property type="entry name" value="RNAse_H_YqgF"/>
    <property type="match status" value="1"/>
</dbReference>
<evidence type="ECO:0000256" key="2">
    <source>
        <dbReference type="ARBA" id="ARBA00022517"/>
    </source>
</evidence>
<reference evidence="7 8" key="1">
    <citation type="submission" date="2012-09" db="EMBL/GenBank/DDBJ databases">
        <title>Genome Sequence of alkane-degrading Bacterium Alcanivorax sp. 6-D-6.</title>
        <authorList>
            <person name="Lai Q."/>
            <person name="Shao Z."/>
        </authorList>
    </citation>
    <scope>NUCLEOTIDE SEQUENCE [LARGE SCALE GENOMIC DNA]</scope>
    <source>
        <strain evidence="7 8">6-D-6</strain>
    </source>
</reference>
<dbReference type="SUPFAM" id="SSF53098">
    <property type="entry name" value="Ribonuclease H-like"/>
    <property type="match status" value="1"/>
</dbReference>
<comment type="subcellular location">
    <subcellularLocation>
        <location evidence="5">Cytoplasm</location>
    </subcellularLocation>
</comment>
<evidence type="ECO:0000256" key="5">
    <source>
        <dbReference type="HAMAP-Rule" id="MF_00651"/>
    </source>
</evidence>
<feature type="domain" description="YqgF/RNase H-like" evidence="6">
    <location>
        <begin position="1"/>
        <end position="101"/>
    </location>
</feature>
<protein>
    <recommendedName>
        <fullName evidence="5">Putative pre-16S rRNA nuclease</fullName>
        <ecNumber evidence="5">3.1.-.-</ecNumber>
    </recommendedName>
</protein>
<evidence type="ECO:0000313" key="7">
    <source>
        <dbReference type="EMBL" id="KAF0808373.1"/>
    </source>
</evidence>
<dbReference type="SMART" id="SM00732">
    <property type="entry name" value="YqgFc"/>
    <property type="match status" value="1"/>
</dbReference>
<dbReference type="HAMAP" id="MF_00651">
    <property type="entry name" value="Nuclease_YqgF"/>
    <property type="match status" value="1"/>
</dbReference>